<sequence length="123" mass="14109">MQITGFDVPYMDVLQSALSIKFNSDQASLMQFTNHGHATDVPDGETLASTLFPFTLKKADLLSIQYQFLFKENDPNRYHFYDLTGTLYGKTADGQDFTDRMYLSYRPYLSNKDLKEIIKEAGQ</sequence>
<keyword evidence="2" id="KW-1185">Reference proteome</keyword>
<organism evidence="1 2">
    <name type="scientific">Anoxybacillus andreesenii</name>
    <dbReference type="NCBI Taxonomy" id="1325932"/>
    <lineage>
        <taxon>Bacteria</taxon>
        <taxon>Bacillati</taxon>
        <taxon>Bacillota</taxon>
        <taxon>Bacilli</taxon>
        <taxon>Bacillales</taxon>
        <taxon>Anoxybacillaceae</taxon>
        <taxon>Anoxybacillus</taxon>
    </lineage>
</organism>
<dbReference type="RefSeq" id="WP_307150472.1">
    <property type="nucleotide sequence ID" value="NZ_JAUSTU010000009.1"/>
</dbReference>
<dbReference type="Proteomes" id="UP001231362">
    <property type="component" value="Unassembled WGS sequence"/>
</dbReference>
<protein>
    <submittedName>
        <fullName evidence="1">Uncharacterized protein</fullName>
    </submittedName>
</protein>
<evidence type="ECO:0000313" key="2">
    <source>
        <dbReference type="Proteomes" id="UP001231362"/>
    </source>
</evidence>
<comment type="caution">
    <text evidence="1">The sequence shown here is derived from an EMBL/GenBank/DDBJ whole genome shotgun (WGS) entry which is preliminary data.</text>
</comment>
<dbReference type="EMBL" id="JAUSTU010000009">
    <property type="protein sequence ID" value="MDQ0155953.1"/>
    <property type="molecule type" value="Genomic_DNA"/>
</dbReference>
<reference evidence="1 2" key="1">
    <citation type="submission" date="2023-07" db="EMBL/GenBank/DDBJ databases">
        <title>Genomic Encyclopedia of Type Strains, Phase IV (KMG-IV): sequencing the most valuable type-strain genomes for metagenomic binning, comparative biology and taxonomic classification.</title>
        <authorList>
            <person name="Goeker M."/>
        </authorList>
    </citation>
    <scope>NUCLEOTIDE SEQUENCE [LARGE SCALE GENOMIC DNA]</scope>
    <source>
        <strain evidence="1 2">DSM 23948</strain>
    </source>
</reference>
<accession>A0ABT9V4T8</accession>
<name>A0ABT9V4T8_9BACL</name>
<evidence type="ECO:0000313" key="1">
    <source>
        <dbReference type="EMBL" id="MDQ0155953.1"/>
    </source>
</evidence>
<proteinExistence type="predicted"/>
<gene>
    <name evidence="1" type="ORF">J2S07_002271</name>
</gene>